<sequence length="72" mass="7961">MTATEIVQSDPKLSSAQAAEYLGVAEATLAPWRCRGFGPKFLKLGRKVAYRKADLDRWLESRCVSFAAQLEG</sequence>
<protein>
    <submittedName>
        <fullName evidence="2">Helix-turn-helix domain protein</fullName>
    </submittedName>
</protein>
<accession>A0A517SMF5</accession>
<dbReference type="RefSeq" id="WP_145034669.1">
    <property type="nucleotide sequence ID" value="NZ_CP036271.1"/>
</dbReference>
<dbReference type="Gene3D" id="1.10.10.10">
    <property type="entry name" value="Winged helix-like DNA-binding domain superfamily/Winged helix DNA-binding domain"/>
    <property type="match status" value="1"/>
</dbReference>
<name>A0A517SMF5_9PLAN</name>
<dbReference type="Proteomes" id="UP000315700">
    <property type="component" value="Chromosome"/>
</dbReference>
<organism evidence="2 3">
    <name type="scientific">Caulifigura coniformis</name>
    <dbReference type="NCBI Taxonomy" id="2527983"/>
    <lineage>
        <taxon>Bacteria</taxon>
        <taxon>Pseudomonadati</taxon>
        <taxon>Planctomycetota</taxon>
        <taxon>Planctomycetia</taxon>
        <taxon>Planctomycetales</taxon>
        <taxon>Planctomycetaceae</taxon>
        <taxon>Caulifigura</taxon>
    </lineage>
</organism>
<evidence type="ECO:0000259" key="1">
    <source>
        <dbReference type="Pfam" id="PF12728"/>
    </source>
</evidence>
<feature type="domain" description="Helix-turn-helix" evidence="1">
    <location>
        <begin position="13"/>
        <end position="62"/>
    </location>
</feature>
<dbReference type="InterPro" id="IPR041657">
    <property type="entry name" value="HTH_17"/>
</dbReference>
<evidence type="ECO:0000313" key="3">
    <source>
        <dbReference type="Proteomes" id="UP000315700"/>
    </source>
</evidence>
<dbReference type="InterPro" id="IPR009061">
    <property type="entry name" value="DNA-bd_dom_put_sf"/>
</dbReference>
<gene>
    <name evidence="2" type="ORF">Pan44_53780</name>
</gene>
<reference evidence="2 3" key="1">
    <citation type="submission" date="2019-02" db="EMBL/GenBank/DDBJ databases">
        <title>Deep-cultivation of Planctomycetes and their phenomic and genomic characterization uncovers novel biology.</title>
        <authorList>
            <person name="Wiegand S."/>
            <person name="Jogler M."/>
            <person name="Boedeker C."/>
            <person name="Pinto D."/>
            <person name="Vollmers J."/>
            <person name="Rivas-Marin E."/>
            <person name="Kohn T."/>
            <person name="Peeters S.H."/>
            <person name="Heuer A."/>
            <person name="Rast P."/>
            <person name="Oberbeckmann S."/>
            <person name="Bunk B."/>
            <person name="Jeske O."/>
            <person name="Meyerdierks A."/>
            <person name="Storesund J.E."/>
            <person name="Kallscheuer N."/>
            <person name="Luecker S."/>
            <person name="Lage O.M."/>
            <person name="Pohl T."/>
            <person name="Merkel B.J."/>
            <person name="Hornburger P."/>
            <person name="Mueller R.-W."/>
            <person name="Bruemmer F."/>
            <person name="Labrenz M."/>
            <person name="Spormann A.M."/>
            <person name="Op den Camp H."/>
            <person name="Overmann J."/>
            <person name="Amann R."/>
            <person name="Jetten M.S.M."/>
            <person name="Mascher T."/>
            <person name="Medema M.H."/>
            <person name="Devos D.P."/>
            <person name="Kaster A.-K."/>
            <person name="Ovreas L."/>
            <person name="Rohde M."/>
            <person name="Galperin M.Y."/>
            <person name="Jogler C."/>
        </authorList>
    </citation>
    <scope>NUCLEOTIDE SEQUENCE [LARGE SCALE GENOMIC DNA]</scope>
    <source>
        <strain evidence="2 3">Pan44</strain>
    </source>
</reference>
<evidence type="ECO:0000313" key="2">
    <source>
        <dbReference type="EMBL" id="QDT57310.1"/>
    </source>
</evidence>
<dbReference type="AlphaFoldDB" id="A0A517SMF5"/>
<dbReference type="Pfam" id="PF12728">
    <property type="entry name" value="HTH_17"/>
    <property type="match status" value="1"/>
</dbReference>
<dbReference type="InParanoid" id="A0A517SMF5"/>
<dbReference type="InterPro" id="IPR036388">
    <property type="entry name" value="WH-like_DNA-bd_sf"/>
</dbReference>
<dbReference type="SUPFAM" id="SSF46955">
    <property type="entry name" value="Putative DNA-binding domain"/>
    <property type="match status" value="1"/>
</dbReference>
<dbReference type="EMBL" id="CP036271">
    <property type="protein sequence ID" value="QDT57310.1"/>
    <property type="molecule type" value="Genomic_DNA"/>
</dbReference>
<keyword evidence="3" id="KW-1185">Reference proteome</keyword>
<dbReference type="KEGG" id="ccos:Pan44_53780"/>
<proteinExistence type="predicted"/>
<dbReference type="OrthoDB" id="289890at2"/>